<dbReference type="Gene3D" id="2.30.39.10">
    <property type="entry name" value="Alpha-1-antitrypsin, domain 1"/>
    <property type="match status" value="1"/>
</dbReference>
<sequence length="385" mass="41400">MGQKGSSASAASKGYVGEASSVGFTGSIKRFSCHFFAQVYKEAATDQNVFVSPYSVCTCLSMVSTGAANKTLQEMLSVLAEEGKDGGGMKTLQSRAKQFRALQESLGSLEDVRVDVANAVVSHNSLKGGPEFPTFQKILSEDFQALFLNGGGATGMQTAVDQFVNTKTNGKIPELPLQLTELDRLVLLNCVYFKGVFESEFDASKTKQDGTFKGFKGKVPSKLMNKNDRMWYAENETFQAVVLPYKGHPKGQPPPMKGGMGEIYLLIALPKETGEKGLSDTVKSLVSGAMDTLELGKPEVHLVLPSFKLEWDGSLNECLKNMGIVQAFDSNAADFSTISGGADALFLSKVKHKTVVELNEKGTEAAAATAAVVRLRVCVYEYVCA</sequence>
<organism evidence="4">
    <name type="scientific">Chromera velia CCMP2878</name>
    <dbReference type="NCBI Taxonomy" id="1169474"/>
    <lineage>
        <taxon>Eukaryota</taxon>
        <taxon>Sar</taxon>
        <taxon>Alveolata</taxon>
        <taxon>Colpodellida</taxon>
        <taxon>Chromeraceae</taxon>
        <taxon>Chromera</taxon>
    </lineage>
</organism>
<dbReference type="InterPro" id="IPR023796">
    <property type="entry name" value="Serpin_dom"/>
</dbReference>
<dbReference type="InterPro" id="IPR042185">
    <property type="entry name" value="Serpin_sf_2"/>
</dbReference>
<dbReference type="PhylomeDB" id="A0A0G4I7R8"/>
<dbReference type="EMBL" id="CDMZ01005470">
    <property type="protein sequence ID" value="CEM53008.1"/>
    <property type="molecule type" value="Genomic_DNA"/>
</dbReference>
<dbReference type="SUPFAM" id="SSF56574">
    <property type="entry name" value="Serpins"/>
    <property type="match status" value="1"/>
</dbReference>
<accession>A0A0G4I7R8</accession>
<dbReference type="GO" id="GO:0005615">
    <property type="term" value="C:extracellular space"/>
    <property type="evidence" value="ECO:0007669"/>
    <property type="project" value="InterPro"/>
</dbReference>
<gene>
    <name evidence="4" type="ORF">Cvel_1934</name>
</gene>
<dbReference type="InterPro" id="IPR036186">
    <property type="entry name" value="Serpin_sf"/>
</dbReference>
<feature type="domain" description="Serpin" evidence="3">
    <location>
        <begin position="33"/>
        <end position="382"/>
    </location>
</feature>
<reference evidence="4" key="1">
    <citation type="submission" date="2014-11" db="EMBL/GenBank/DDBJ databases">
        <authorList>
            <person name="Otto D Thomas"/>
            <person name="Naeem Raeece"/>
        </authorList>
    </citation>
    <scope>NUCLEOTIDE SEQUENCE</scope>
</reference>
<evidence type="ECO:0000313" key="4">
    <source>
        <dbReference type="EMBL" id="CEM53008.1"/>
    </source>
</evidence>
<name>A0A0G4I7R8_9ALVE</name>
<dbReference type="Gene3D" id="3.30.497.10">
    <property type="entry name" value="Antithrombin, subunit I, domain 2"/>
    <property type="match status" value="1"/>
</dbReference>
<dbReference type="PANTHER" id="PTHR11461">
    <property type="entry name" value="SERINE PROTEASE INHIBITOR, SERPIN"/>
    <property type="match status" value="1"/>
</dbReference>
<dbReference type="InterPro" id="IPR042178">
    <property type="entry name" value="Serpin_sf_1"/>
</dbReference>
<dbReference type="GO" id="GO:0004867">
    <property type="term" value="F:serine-type endopeptidase inhibitor activity"/>
    <property type="evidence" value="ECO:0007669"/>
    <property type="project" value="InterPro"/>
</dbReference>
<protein>
    <recommendedName>
        <fullName evidence="3">Serpin domain-containing protein</fullName>
    </recommendedName>
</protein>
<dbReference type="InterPro" id="IPR000215">
    <property type="entry name" value="Serpin_fam"/>
</dbReference>
<evidence type="ECO:0000256" key="2">
    <source>
        <dbReference type="RuleBase" id="RU000411"/>
    </source>
</evidence>
<proteinExistence type="inferred from homology"/>
<comment type="similarity">
    <text evidence="1 2">Belongs to the serpin family.</text>
</comment>
<dbReference type="PANTHER" id="PTHR11461:SF211">
    <property type="entry name" value="GH10112P-RELATED"/>
    <property type="match status" value="1"/>
</dbReference>
<dbReference type="SMART" id="SM00093">
    <property type="entry name" value="SERPIN"/>
    <property type="match status" value="1"/>
</dbReference>
<evidence type="ECO:0000256" key="1">
    <source>
        <dbReference type="ARBA" id="ARBA00009500"/>
    </source>
</evidence>
<dbReference type="AlphaFoldDB" id="A0A0G4I7R8"/>
<dbReference type="VEuPathDB" id="CryptoDB:Cvel_1934"/>
<dbReference type="Pfam" id="PF00079">
    <property type="entry name" value="Serpin"/>
    <property type="match status" value="1"/>
</dbReference>
<evidence type="ECO:0000259" key="3">
    <source>
        <dbReference type="SMART" id="SM00093"/>
    </source>
</evidence>